<keyword evidence="2" id="KW-1185">Reference proteome</keyword>
<dbReference type="InterPro" id="IPR038666">
    <property type="entry name" value="SSP1_head-tail_sf"/>
</dbReference>
<accession>A0A1I4C0L3</accession>
<dbReference type="Pfam" id="PF05521">
    <property type="entry name" value="Phage_HCP"/>
    <property type="match status" value="1"/>
</dbReference>
<dbReference type="Proteomes" id="UP000199533">
    <property type="component" value="Unassembled WGS sequence"/>
</dbReference>
<dbReference type="OrthoDB" id="5460234at2"/>
<evidence type="ECO:0000313" key="1">
    <source>
        <dbReference type="EMBL" id="SFK74624.1"/>
    </source>
</evidence>
<dbReference type="NCBIfam" id="TIGR01563">
    <property type="entry name" value="gp16_SPP1"/>
    <property type="match status" value="1"/>
</dbReference>
<dbReference type="InterPro" id="IPR008767">
    <property type="entry name" value="Phage_SPP1_head-tail_adaptor"/>
</dbReference>
<dbReference type="AlphaFoldDB" id="A0A1I4C0L3"/>
<organism evidence="1 2">
    <name type="scientific">Nitrosomonas aestuarii</name>
    <dbReference type="NCBI Taxonomy" id="52441"/>
    <lineage>
        <taxon>Bacteria</taxon>
        <taxon>Pseudomonadati</taxon>
        <taxon>Pseudomonadota</taxon>
        <taxon>Betaproteobacteria</taxon>
        <taxon>Nitrosomonadales</taxon>
        <taxon>Nitrosomonadaceae</taxon>
        <taxon>Nitrosomonas</taxon>
    </lineage>
</organism>
<protein>
    <submittedName>
        <fullName evidence="1">Phage head-tail adaptor, putative, SPP1 family</fullName>
    </submittedName>
</protein>
<reference evidence="2" key="1">
    <citation type="submission" date="2016-10" db="EMBL/GenBank/DDBJ databases">
        <authorList>
            <person name="Varghese N."/>
            <person name="Submissions S."/>
        </authorList>
    </citation>
    <scope>NUCLEOTIDE SEQUENCE [LARGE SCALE GENOMIC DNA]</scope>
    <source>
        <strain evidence="2">Nm69</strain>
    </source>
</reference>
<sequence>MPTPTIGQLNRKITIEQLTQSKDAEGGLTDSWSAFASDVWASVDNYSGSEPSITKHGGLAGVSRVLFRLRYISGVTSSMRVVYDSKYYAIKHVSNYKEMNKWLYLDCETGKNTGH</sequence>
<evidence type="ECO:0000313" key="2">
    <source>
        <dbReference type="Proteomes" id="UP000199533"/>
    </source>
</evidence>
<dbReference type="EMBL" id="FOSP01000014">
    <property type="protein sequence ID" value="SFK74624.1"/>
    <property type="molecule type" value="Genomic_DNA"/>
</dbReference>
<dbReference type="Gene3D" id="2.40.10.270">
    <property type="entry name" value="Bacteriophage SPP1 head-tail adaptor protein"/>
    <property type="match status" value="1"/>
</dbReference>
<dbReference type="STRING" id="52441.SAMN05216302_101441"/>
<dbReference type="RefSeq" id="WP_090699704.1">
    <property type="nucleotide sequence ID" value="NZ_FOSP01000014.1"/>
</dbReference>
<gene>
    <name evidence="1" type="ORF">SAMN05216302_101441</name>
</gene>
<name>A0A1I4C0L3_9PROT</name>
<proteinExistence type="predicted"/>